<protein>
    <recommendedName>
        <fullName evidence="3">F-box domain-containing protein</fullName>
    </recommendedName>
</protein>
<reference evidence="1 2" key="1">
    <citation type="submission" date="2019-01" db="EMBL/GenBank/DDBJ databases">
        <title>Draft genome sequences of three monokaryotic isolates of the white-rot basidiomycete fungus Dichomitus squalens.</title>
        <authorList>
            <consortium name="DOE Joint Genome Institute"/>
            <person name="Lopez S.C."/>
            <person name="Andreopoulos B."/>
            <person name="Pangilinan J."/>
            <person name="Lipzen A."/>
            <person name="Riley R."/>
            <person name="Ahrendt S."/>
            <person name="Ng V."/>
            <person name="Barry K."/>
            <person name="Daum C."/>
            <person name="Grigoriev I.V."/>
            <person name="Hilden K.S."/>
            <person name="Makela M.R."/>
            <person name="de Vries R.P."/>
        </authorList>
    </citation>
    <scope>NUCLEOTIDE SEQUENCE [LARGE SCALE GENOMIC DNA]</scope>
    <source>
        <strain evidence="1 2">CBS 464.89</strain>
    </source>
</reference>
<evidence type="ECO:0000313" key="2">
    <source>
        <dbReference type="Proteomes" id="UP000292082"/>
    </source>
</evidence>
<proteinExistence type="predicted"/>
<organism evidence="1 2">
    <name type="scientific">Dichomitus squalens</name>
    <dbReference type="NCBI Taxonomy" id="114155"/>
    <lineage>
        <taxon>Eukaryota</taxon>
        <taxon>Fungi</taxon>
        <taxon>Dikarya</taxon>
        <taxon>Basidiomycota</taxon>
        <taxon>Agaricomycotina</taxon>
        <taxon>Agaricomycetes</taxon>
        <taxon>Polyporales</taxon>
        <taxon>Polyporaceae</taxon>
        <taxon>Dichomitus</taxon>
    </lineage>
</organism>
<accession>A0A4Q9PKS4</accession>
<evidence type="ECO:0008006" key="3">
    <source>
        <dbReference type="Google" id="ProtNLM"/>
    </source>
</evidence>
<gene>
    <name evidence="1" type="ORF">BD310DRAFT_935236</name>
</gene>
<name>A0A4Q9PKS4_9APHY</name>
<dbReference type="STRING" id="114155.A0A4Q9PKS4"/>
<dbReference type="EMBL" id="ML145182">
    <property type="protein sequence ID" value="TBU54757.1"/>
    <property type="molecule type" value="Genomic_DNA"/>
</dbReference>
<dbReference type="AlphaFoldDB" id="A0A4Q9PKS4"/>
<dbReference type="Proteomes" id="UP000292082">
    <property type="component" value="Unassembled WGS sequence"/>
</dbReference>
<sequence length="165" mass="18580">MLRPARGLRPLAFTCRSLRTLCMTVLFDSCLVTIQLPIATSSFISSHVWPSVRSLYLLDVSSEMHALRLLRRRLHFTADPLICGVLDSAFLRRTLQAMPRLHAVHGVLKGAEVMAWVERSLMRFSVRLSYASAPSIDSSSLHGRRPPGTYLSTTYPASRPSYRHI</sequence>
<evidence type="ECO:0000313" key="1">
    <source>
        <dbReference type="EMBL" id="TBU54757.1"/>
    </source>
</evidence>
<keyword evidence="2" id="KW-1185">Reference proteome</keyword>